<feature type="domain" description="Transposase DDE" evidence="2">
    <location>
        <begin position="424"/>
        <end position="520"/>
    </location>
</feature>
<keyword evidence="4" id="KW-1185">Reference proteome</keyword>
<dbReference type="RefSeq" id="WP_306825116.1">
    <property type="nucleotide sequence ID" value="NZ_JAUSQM010000001.1"/>
</dbReference>
<feature type="domain" description="Transposase InsH N-terminal" evidence="1">
    <location>
        <begin position="32"/>
        <end position="113"/>
    </location>
</feature>
<accession>A0ABT9NPP5</accession>
<evidence type="ECO:0000259" key="2">
    <source>
        <dbReference type="Pfam" id="PF13751"/>
    </source>
</evidence>
<dbReference type="NCBIfam" id="NF033551">
    <property type="entry name" value="transpos_IS1182"/>
    <property type="match status" value="1"/>
</dbReference>
<sequence>MQGEADRQRELLDVESVAGHLLEPGSVFALLAEHRDRLFPGELFADLFPSRRGRPSMPGEVIASVIVLQALYGHSDREAIDALTYDLRWKAACGYAIDAKGFDPSTLTYWRRRLAASDRPQRIFEVVREVITETGAVVGKQRRALDSTILDDAVARQDTVTQLIAQIRRVGREVPGAKDLIATVCTRLATLTGQDYDQPGKPSIAWDDQAAREELVTALVGDALALLAGLDVEAITAEGGKAADAVALLALIAGQDVEPAEGSDGTDGRWRIARRTAPDRVISTVDPDTRHAHKSRERRQDGFKAHLVVEPDTGLSTVCELTKANGAGTSDASVGARLVTADLTISENNDENGNGIEVLGDSAYASGDMLDELNDNQWRPLLKPRPLRPAVEGGFTIDDFTHDTAAGTLTCPAGVTRQVTAKNYATFGTACRGCPLRERCTTSAAGRSIKIHEHAHLLREHRQRAADEGFQAAYRQHRPMVERSIAWLTRGARRVPYRGIEKNNNWLHHRVAALNLRRLLAMGLTNTNGTWVLA</sequence>
<dbReference type="InterPro" id="IPR008490">
    <property type="entry name" value="Transposase_InsH_N"/>
</dbReference>
<dbReference type="Pfam" id="PF13751">
    <property type="entry name" value="DDE_Tnp_1_6"/>
    <property type="match status" value="1"/>
</dbReference>
<dbReference type="Pfam" id="PF05598">
    <property type="entry name" value="DUF772"/>
    <property type="match status" value="1"/>
</dbReference>
<evidence type="ECO:0000313" key="3">
    <source>
        <dbReference type="EMBL" id="MDP9822398.1"/>
    </source>
</evidence>
<dbReference type="InterPro" id="IPR025668">
    <property type="entry name" value="Tnp_DDE_dom"/>
</dbReference>
<name>A0ABT9NPP5_9ACTN</name>
<evidence type="ECO:0000259" key="1">
    <source>
        <dbReference type="Pfam" id="PF05598"/>
    </source>
</evidence>
<dbReference type="EMBL" id="JAUSQM010000001">
    <property type="protein sequence ID" value="MDP9822398.1"/>
    <property type="molecule type" value="Genomic_DNA"/>
</dbReference>
<gene>
    <name evidence="3" type="ORF">J2S59_002207</name>
</gene>
<protein>
    <submittedName>
        <fullName evidence="3">IS5 family transposase</fullName>
    </submittedName>
</protein>
<dbReference type="Proteomes" id="UP001240447">
    <property type="component" value="Unassembled WGS sequence"/>
</dbReference>
<dbReference type="PANTHER" id="PTHR35604">
    <property type="entry name" value="TRANSPOSASE INSH FOR INSERTION SEQUENCE ELEMENT IS5A-RELATED"/>
    <property type="match status" value="1"/>
</dbReference>
<dbReference type="PANTHER" id="PTHR35604:SF2">
    <property type="entry name" value="TRANSPOSASE INSH FOR INSERTION SEQUENCE ELEMENT IS5A-RELATED"/>
    <property type="match status" value="1"/>
</dbReference>
<reference evidence="3 4" key="1">
    <citation type="submission" date="2023-07" db="EMBL/GenBank/DDBJ databases">
        <title>Sequencing the genomes of 1000 actinobacteria strains.</title>
        <authorList>
            <person name="Klenk H.-P."/>
        </authorList>
    </citation>
    <scope>NUCLEOTIDE SEQUENCE [LARGE SCALE GENOMIC DNA]</scope>
    <source>
        <strain evidence="3 4">GD13</strain>
    </source>
</reference>
<dbReference type="InterPro" id="IPR047629">
    <property type="entry name" value="IS1182_transpos"/>
</dbReference>
<proteinExistence type="predicted"/>
<evidence type="ECO:0000313" key="4">
    <source>
        <dbReference type="Proteomes" id="UP001240447"/>
    </source>
</evidence>
<organism evidence="3 4">
    <name type="scientific">Nocardioides massiliensis</name>
    <dbReference type="NCBI Taxonomy" id="1325935"/>
    <lineage>
        <taxon>Bacteria</taxon>
        <taxon>Bacillati</taxon>
        <taxon>Actinomycetota</taxon>
        <taxon>Actinomycetes</taxon>
        <taxon>Propionibacteriales</taxon>
        <taxon>Nocardioidaceae</taxon>
        <taxon>Nocardioides</taxon>
    </lineage>
</organism>
<comment type="caution">
    <text evidence="3">The sequence shown here is derived from an EMBL/GenBank/DDBJ whole genome shotgun (WGS) entry which is preliminary data.</text>
</comment>